<comment type="caution">
    <text evidence="1">The sequence shown here is derived from an EMBL/GenBank/DDBJ whole genome shotgun (WGS) entry which is preliminary data.</text>
</comment>
<dbReference type="Proteomes" id="UP000792457">
    <property type="component" value="Unassembled WGS sequence"/>
</dbReference>
<dbReference type="AlphaFoldDB" id="A0A8K0P1S2"/>
<dbReference type="OrthoDB" id="414730at2759"/>
<name>A0A8K0P1S2_LADFU</name>
<evidence type="ECO:0000313" key="1">
    <source>
        <dbReference type="EMBL" id="KAG8227944.1"/>
    </source>
</evidence>
<proteinExistence type="predicted"/>
<evidence type="ECO:0000313" key="2">
    <source>
        <dbReference type="Proteomes" id="UP000792457"/>
    </source>
</evidence>
<organism evidence="1 2">
    <name type="scientific">Ladona fulva</name>
    <name type="common">Scarce chaser dragonfly</name>
    <name type="synonym">Libellula fulva</name>
    <dbReference type="NCBI Taxonomy" id="123851"/>
    <lineage>
        <taxon>Eukaryota</taxon>
        <taxon>Metazoa</taxon>
        <taxon>Ecdysozoa</taxon>
        <taxon>Arthropoda</taxon>
        <taxon>Hexapoda</taxon>
        <taxon>Insecta</taxon>
        <taxon>Pterygota</taxon>
        <taxon>Palaeoptera</taxon>
        <taxon>Odonata</taxon>
        <taxon>Epiprocta</taxon>
        <taxon>Anisoptera</taxon>
        <taxon>Libelluloidea</taxon>
        <taxon>Libellulidae</taxon>
        <taxon>Ladona</taxon>
    </lineage>
</organism>
<reference evidence="1" key="2">
    <citation type="submission" date="2017-10" db="EMBL/GenBank/DDBJ databases">
        <title>Ladona fulva Genome sequencing and assembly.</title>
        <authorList>
            <person name="Murali S."/>
            <person name="Richards S."/>
            <person name="Bandaranaike D."/>
            <person name="Bellair M."/>
            <person name="Blankenburg K."/>
            <person name="Chao H."/>
            <person name="Dinh H."/>
            <person name="Doddapaneni H."/>
            <person name="Dugan-Rocha S."/>
            <person name="Elkadiri S."/>
            <person name="Gnanaolivu R."/>
            <person name="Hernandez B."/>
            <person name="Skinner E."/>
            <person name="Javaid M."/>
            <person name="Lee S."/>
            <person name="Li M."/>
            <person name="Ming W."/>
            <person name="Munidasa M."/>
            <person name="Muniz J."/>
            <person name="Nguyen L."/>
            <person name="Hughes D."/>
            <person name="Osuji N."/>
            <person name="Pu L.-L."/>
            <person name="Puazo M."/>
            <person name="Qu C."/>
            <person name="Quiroz J."/>
            <person name="Raj R."/>
            <person name="Weissenberger G."/>
            <person name="Xin Y."/>
            <person name="Zou X."/>
            <person name="Han Y."/>
            <person name="Worley K."/>
            <person name="Muzny D."/>
            <person name="Gibbs R."/>
        </authorList>
    </citation>
    <scope>NUCLEOTIDE SEQUENCE</scope>
    <source>
        <strain evidence="1">Sampled in the wild</strain>
    </source>
</reference>
<reference evidence="1" key="1">
    <citation type="submission" date="2013-04" db="EMBL/GenBank/DDBJ databases">
        <authorList>
            <person name="Qu J."/>
            <person name="Murali S.C."/>
            <person name="Bandaranaike D."/>
            <person name="Bellair M."/>
            <person name="Blankenburg K."/>
            <person name="Chao H."/>
            <person name="Dinh H."/>
            <person name="Doddapaneni H."/>
            <person name="Downs B."/>
            <person name="Dugan-Rocha S."/>
            <person name="Elkadiri S."/>
            <person name="Gnanaolivu R.D."/>
            <person name="Hernandez B."/>
            <person name="Javaid M."/>
            <person name="Jayaseelan J.C."/>
            <person name="Lee S."/>
            <person name="Li M."/>
            <person name="Ming W."/>
            <person name="Munidasa M."/>
            <person name="Muniz J."/>
            <person name="Nguyen L."/>
            <person name="Ongeri F."/>
            <person name="Osuji N."/>
            <person name="Pu L.-L."/>
            <person name="Puazo M."/>
            <person name="Qu C."/>
            <person name="Quiroz J."/>
            <person name="Raj R."/>
            <person name="Weissenberger G."/>
            <person name="Xin Y."/>
            <person name="Zou X."/>
            <person name="Han Y."/>
            <person name="Richards S."/>
            <person name="Worley K."/>
            <person name="Muzny D."/>
            <person name="Gibbs R."/>
        </authorList>
    </citation>
    <scope>NUCLEOTIDE SEQUENCE</scope>
    <source>
        <strain evidence="1">Sampled in the wild</strain>
    </source>
</reference>
<dbReference type="EMBL" id="KZ308349">
    <property type="protein sequence ID" value="KAG8227944.1"/>
    <property type="molecule type" value="Genomic_DNA"/>
</dbReference>
<sequence>MVMINDLSSNISTNLTMYADDVTFLHSYSDQTQTVNFMNNILNQAHEWFRVNGLLMNLEKIKQLACNLSAQSTDYVKLLGIKADSKLQWDRNIEFLGGKHSKCLYILRKLRLFIPQDHLITAYYSLFYYHLSYVIKIISGIKPYESCRSSFSNLKIMTIHSLYVLVNFVCAKEHFCNLALRSNVHSFNTRCKNNLDMPQCRLSISLNNLKCEDPSTIQ</sequence>
<evidence type="ECO:0008006" key="3">
    <source>
        <dbReference type="Google" id="ProtNLM"/>
    </source>
</evidence>
<accession>A0A8K0P1S2</accession>
<keyword evidence="2" id="KW-1185">Reference proteome</keyword>
<protein>
    <recommendedName>
        <fullName evidence="3">Reverse transcriptase domain-containing protein</fullName>
    </recommendedName>
</protein>
<gene>
    <name evidence="1" type="ORF">J437_LFUL018526</name>
</gene>